<gene>
    <name evidence="2" type="ORF">VVR66_02525</name>
</gene>
<evidence type="ECO:0000256" key="1">
    <source>
        <dbReference type="SAM" id="Phobius"/>
    </source>
</evidence>
<evidence type="ECO:0000313" key="3">
    <source>
        <dbReference type="Proteomes" id="UP001558481"/>
    </source>
</evidence>
<dbReference type="Proteomes" id="UP001558481">
    <property type="component" value="Unassembled WGS sequence"/>
</dbReference>
<evidence type="ECO:0008006" key="4">
    <source>
        <dbReference type="Google" id="ProtNLM"/>
    </source>
</evidence>
<dbReference type="EMBL" id="JAYWLU010000002">
    <property type="protein sequence ID" value="MEX3593585.1"/>
    <property type="molecule type" value="Genomic_DNA"/>
</dbReference>
<keyword evidence="1" id="KW-0812">Transmembrane</keyword>
<evidence type="ECO:0000313" key="2">
    <source>
        <dbReference type="EMBL" id="MEX3593585.1"/>
    </source>
</evidence>
<keyword evidence="1" id="KW-1133">Transmembrane helix</keyword>
<protein>
    <recommendedName>
        <fullName evidence="4">Secreted protein</fullName>
    </recommendedName>
</protein>
<comment type="caution">
    <text evidence="2">The sequence shown here is derived from an EMBL/GenBank/DDBJ whole genome shotgun (WGS) entry which is preliminary data.</text>
</comment>
<keyword evidence="1" id="KW-0472">Membrane</keyword>
<accession>A0ABV3UZ33</accession>
<organism evidence="2 3">
    <name type="scientific">Kocuria carniphila</name>
    <dbReference type="NCBI Taxonomy" id="262208"/>
    <lineage>
        <taxon>Bacteria</taxon>
        <taxon>Bacillati</taxon>
        <taxon>Actinomycetota</taxon>
        <taxon>Actinomycetes</taxon>
        <taxon>Micrococcales</taxon>
        <taxon>Micrococcaceae</taxon>
        <taxon>Kocuria</taxon>
    </lineage>
</organism>
<dbReference type="RefSeq" id="WP_368629077.1">
    <property type="nucleotide sequence ID" value="NZ_JAYWLU010000002.1"/>
</dbReference>
<name>A0ABV3UZ33_9MICC</name>
<keyword evidence="3" id="KW-1185">Reference proteome</keyword>
<sequence>MMVREGETSLSTLYRNLTRTRRIPQRRTVMFATTVALCVTAALLIGVGWSVGNRLNGSGAEDAPPAAAAWNGSHGMIKTTTETDAQSLRAEGWTLPSLGSEGYQVESMVQGEVAGQPMVAITLVNDHHRVQVIEQRGDVNPDNPVDGATGLPVSAEGLHESAVEGTQLWVVRSEPWRAVMARDDVVYTVMTDASPSTLSRTLTLVAAEERGRVALPGSEPDGFGTTVLDGLREIVG</sequence>
<feature type="transmembrane region" description="Helical" evidence="1">
    <location>
        <begin position="29"/>
        <end position="51"/>
    </location>
</feature>
<reference evidence="2 3" key="1">
    <citation type="journal article" date="2024" name="Fungal Genet. Biol.">
        <title>The porcine skin microbiome exhibits broad fungal antagonism.</title>
        <authorList>
            <person name="De La Cruz K.F."/>
            <person name="Townsend E.C."/>
            <person name="Alex Cheong J.Z."/>
            <person name="Salamzade R."/>
            <person name="Liu A."/>
            <person name="Sandstrom S."/>
            <person name="Davila E."/>
            <person name="Huang L."/>
            <person name="Xu K.H."/>
            <person name="Wu S.Y."/>
            <person name="Meudt J.J."/>
            <person name="Shanmuganayagam D."/>
            <person name="Gibson A.L.F."/>
            <person name="Kalan L.R."/>
        </authorList>
    </citation>
    <scope>NUCLEOTIDE SEQUENCE [LARGE SCALE GENOMIC DNA]</scope>
    <source>
        <strain evidence="2 3">LK2625</strain>
    </source>
</reference>
<proteinExistence type="predicted"/>